<gene>
    <name evidence="8" type="ORF">HK100_005202</name>
</gene>
<keyword evidence="9" id="KW-1185">Reference proteome</keyword>
<dbReference type="EMBL" id="JADGJH010002457">
    <property type="protein sequence ID" value="KAJ3098003.1"/>
    <property type="molecule type" value="Genomic_DNA"/>
</dbReference>
<dbReference type="InterPro" id="IPR020846">
    <property type="entry name" value="MFS_dom"/>
</dbReference>
<keyword evidence="5 6" id="KW-0472">Membrane</keyword>
<feature type="transmembrane region" description="Helical" evidence="6">
    <location>
        <begin position="121"/>
        <end position="138"/>
    </location>
</feature>
<evidence type="ECO:0000256" key="3">
    <source>
        <dbReference type="ARBA" id="ARBA00022692"/>
    </source>
</evidence>
<dbReference type="InterPro" id="IPR011701">
    <property type="entry name" value="MFS"/>
</dbReference>
<accession>A0AAD5SXL0</accession>
<keyword evidence="2" id="KW-0813">Transport</keyword>
<dbReference type="GO" id="GO:0022857">
    <property type="term" value="F:transmembrane transporter activity"/>
    <property type="evidence" value="ECO:0007669"/>
    <property type="project" value="InterPro"/>
</dbReference>
<feature type="transmembrane region" description="Helical" evidence="6">
    <location>
        <begin position="71"/>
        <end position="100"/>
    </location>
</feature>
<comment type="subcellular location">
    <subcellularLocation>
        <location evidence="1">Membrane</location>
        <topology evidence="1">Multi-pass membrane protein</topology>
    </subcellularLocation>
</comment>
<dbReference type="PANTHER" id="PTHR23504:SF15">
    <property type="entry name" value="MAJOR FACILITATOR SUPERFAMILY (MFS) PROFILE DOMAIN-CONTAINING PROTEIN"/>
    <property type="match status" value="1"/>
</dbReference>
<feature type="transmembrane region" description="Helical" evidence="6">
    <location>
        <begin position="419"/>
        <end position="438"/>
    </location>
</feature>
<feature type="transmembrane region" description="Helical" evidence="6">
    <location>
        <begin position="379"/>
        <end position="399"/>
    </location>
</feature>
<evidence type="ECO:0000256" key="1">
    <source>
        <dbReference type="ARBA" id="ARBA00004141"/>
    </source>
</evidence>
<evidence type="ECO:0000313" key="8">
    <source>
        <dbReference type="EMBL" id="KAJ3098003.1"/>
    </source>
</evidence>
<dbReference type="AlphaFoldDB" id="A0AAD5SXL0"/>
<dbReference type="Proteomes" id="UP001211907">
    <property type="component" value="Unassembled WGS sequence"/>
</dbReference>
<feature type="transmembrane region" description="Helical" evidence="6">
    <location>
        <begin position="475"/>
        <end position="498"/>
    </location>
</feature>
<feature type="transmembrane region" description="Helical" evidence="6">
    <location>
        <begin position="190"/>
        <end position="209"/>
    </location>
</feature>
<protein>
    <recommendedName>
        <fullName evidence="7">Major facilitator superfamily (MFS) profile domain-containing protein</fullName>
    </recommendedName>
</protein>
<reference evidence="8" key="1">
    <citation type="submission" date="2020-05" db="EMBL/GenBank/DDBJ databases">
        <title>Phylogenomic resolution of chytrid fungi.</title>
        <authorList>
            <person name="Stajich J.E."/>
            <person name="Amses K."/>
            <person name="Simmons R."/>
            <person name="Seto K."/>
            <person name="Myers J."/>
            <person name="Bonds A."/>
            <person name="Quandt C.A."/>
            <person name="Barry K."/>
            <person name="Liu P."/>
            <person name="Grigoriev I."/>
            <person name="Longcore J.E."/>
            <person name="James T.Y."/>
        </authorList>
    </citation>
    <scope>NUCLEOTIDE SEQUENCE</scope>
    <source>
        <strain evidence="8">JEL0513</strain>
    </source>
</reference>
<sequence length="580" mass="62229">MGFGRTTMATIALGSFLLAAAVVLGATAIMWDAHASSAPNINISIHSAPHTASPAAANFAASNTKDLSSVVAVMAAAFVVVLKAAAIVDMLLYLILFNALRLSEPYLGKLPAVPALHLRKIALVLVCVMPEVLIYHLLHPLYPYMVKTLIPDDSAIGYHTGLLQSAYFLPSVVSAPAFGYLSDVLGRRKMLLFGLVGYGLGTLALGLSLRYWHAVLAMIATGFFSGNATVAKSMIGEMTADDHTRALGYSAYGVAYALFSILGAIVGASIADLRIFTGVSFFAERKYFAASFFGFILTIACLVFTRILLEDEVPSLRNSSYVSLKSAEEPYSDSTLPKIRLLPQTQKNLTLPSTSFLENFYLKASPYLALLNRHTLTPLLLYTLYALTNSLLHTAIPLISASDKGYALPQKRTAQISMYAAAAKLCAKTAFMGVHSVFGTLNTYRLGTSILIPAIVLVSGITEFGFNTAGGTGGLIPGLVIIGVGESWIYLSLVMLITEGGQAHDQGKNALGLIHGVSGCLAAVVRTVGPTVAGALWEMSEIWLILFDFEHNRLESDWMHTTALSNKPLFEKIQKPFVEK</sequence>
<evidence type="ECO:0000256" key="5">
    <source>
        <dbReference type="ARBA" id="ARBA00023136"/>
    </source>
</evidence>
<evidence type="ECO:0000256" key="2">
    <source>
        <dbReference type="ARBA" id="ARBA00022448"/>
    </source>
</evidence>
<dbReference type="PROSITE" id="PS50850">
    <property type="entry name" value="MFS"/>
    <property type="match status" value="1"/>
</dbReference>
<feature type="transmembrane region" description="Helical" evidence="6">
    <location>
        <begin position="287"/>
        <end position="309"/>
    </location>
</feature>
<evidence type="ECO:0000313" key="9">
    <source>
        <dbReference type="Proteomes" id="UP001211907"/>
    </source>
</evidence>
<dbReference type="Gene3D" id="1.20.1250.20">
    <property type="entry name" value="MFS general substrate transporter like domains"/>
    <property type="match status" value="1"/>
</dbReference>
<evidence type="ECO:0000256" key="6">
    <source>
        <dbReference type="SAM" id="Phobius"/>
    </source>
</evidence>
<dbReference type="SUPFAM" id="SSF103473">
    <property type="entry name" value="MFS general substrate transporter"/>
    <property type="match status" value="1"/>
</dbReference>
<keyword evidence="4 6" id="KW-1133">Transmembrane helix</keyword>
<dbReference type="GO" id="GO:0016020">
    <property type="term" value="C:membrane"/>
    <property type="evidence" value="ECO:0007669"/>
    <property type="project" value="UniProtKB-SubCell"/>
</dbReference>
<organism evidence="8 9">
    <name type="scientific">Physocladia obscura</name>
    <dbReference type="NCBI Taxonomy" id="109957"/>
    <lineage>
        <taxon>Eukaryota</taxon>
        <taxon>Fungi</taxon>
        <taxon>Fungi incertae sedis</taxon>
        <taxon>Chytridiomycota</taxon>
        <taxon>Chytridiomycota incertae sedis</taxon>
        <taxon>Chytridiomycetes</taxon>
        <taxon>Chytridiales</taxon>
        <taxon>Chytriomycetaceae</taxon>
        <taxon>Physocladia</taxon>
    </lineage>
</organism>
<evidence type="ECO:0000256" key="4">
    <source>
        <dbReference type="ARBA" id="ARBA00022989"/>
    </source>
</evidence>
<name>A0AAD5SXL0_9FUNG</name>
<feature type="transmembrane region" description="Helical" evidence="6">
    <location>
        <begin position="158"/>
        <end position="178"/>
    </location>
</feature>
<dbReference type="Pfam" id="PF07690">
    <property type="entry name" value="MFS_1"/>
    <property type="match status" value="1"/>
</dbReference>
<evidence type="ECO:0000259" key="7">
    <source>
        <dbReference type="PROSITE" id="PS50850"/>
    </source>
</evidence>
<feature type="transmembrane region" description="Helical" evidence="6">
    <location>
        <begin position="215"/>
        <end position="235"/>
    </location>
</feature>
<feature type="domain" description="Major facilitator superfamily (MFS) profile" evidence="7">
    <location>
        <begin position="69"/>
        <end position="580"/>
    </location>
</feature>
<comment type="caution">
    <text evidence="8">The sequence shown here is derived from an EMBL/GenBank/DDBJ whole genome shotgun (WGS) entry which is preliminary data.</text>
</comment>
<feature type="transmembrane region" description="Helical" evidence="6">
    <location>
        <begin position="450"/>
        <end position="469"/>
    </location>
</feature>
<feature type="transmembrane region" description="Helical" evidence="6">
    <location>
        <begin position="247"/>
        <end position="267"/>
    </location>
</feature>
<dbReference type="InterPro" id="IPR036259">
    <property type="entry name" value="MFS_trans_sf"/>
</dbReference>
<dbReference type="PANTHER" id="PTHR23504">
    <property type="entry name" value="MAJOR FACILITATOR SUPERFAMILY DOMAIN-CONTAINING PROTEIN 10"/>
    <property type="match status" value="1"/>
</dbReference>
<keyword evidence="3 6" id="KW-0812">Transmembrane</keyword>
<proteinExistence type="predicted"/>